<sequence length="104" mass="12173">MDLVSFGSEIYSTTIFPFIVYQQDLVSDPDERFLSHCNKILSRYVSADANLNDKRHKSKSKCTNLIIDFKLKLHQTKCWSGTYSRHHTTPLTLQGQRFTAWFRV</sequence>
<comment type="caution">
    <text evidence="1">The sequence shown here is derived from an EMBL/GenBank/DDBJ whole genome shotgun (WGS) entry which is preliminary data.</text>
</comment>
<organism evidence="1 2">
    <name type="scientific">Goodea atripinnis</name>
    <dbReference type="NCBI Taxonomy" id="208336"/>
    <lineage>
        <taxon>Eukaryota</taxon>
        <taxon>Metazoa</taxon>
        <taxon>Chordata</taxon>
        <taxon>Craniata</taxon>
        <taxon>Vertebrata</taxon>
        <taxon>Euteleostomi</taxon>
        <taxon>Actinopterygii</taxon>
        <taxon>Neopterygii</taxon>
        <taxon>Teleostei</taxon>
        <taxon>Neoteleostei</taxon>
        <taxon>Acanthomorphata</taxon>
        <taxon>Ovalentaria</taxon>
        <taxon>Atherinomorphae</taxon>
        <taxon>Cyprinodontiformes</taxon>
        <taxon>Goodeidae</taxon>
        <taxon>Goodea</taxon>
    </lineage>
</organism>
<accession>A0ABV0P8Z0</accession>
<keyword evidence="2" id="KW-1185">Reference proteome</keyword>
<protein>
    <submittedName>
        <fullName evidence="1">Uncharacterized protein</fullName>
    </submittedName>
</protein>
<evidence type="ECO:0000313" key="2">
    <source>
        <dbReference type="Proteomes" id="UP001476798"/>
    </source>
</evidence>
<dbReference type="Proteomes" id="UP001476798">
    <property type="component" value="Unassembled WGS sequence"/>
</dbReference>
<proteinExistence type="predicted"/>
<evidence type="ECO:0000313" key="1">
    <source>
        <dbReference type="EMBL" id="MEQ2179904.1"/>
    </source>
</evidence>
<gene>
    <name evidence="1" type="ORF">GOODEAATRI_030048</name>
</gene>
<dbReference type="EMBL" id="JAHRIO010064595">
    <property type="protein sequence ID" value="MEQ2179904.1"/>
    <property type="molecule type" value="Genomic_DNA"/>
</dbReference>
<name>A0ABV0P8Z0_9TELE</name>
<reference evidence="1 2" key="1">
    <citation type="submission" date="2021-06" db="EMBL/GenBank/DDBJ databases">
        <authorList>
            <person name="Palmer J.M."/>
        </authorList>
    </citation>
    <scope>NUCLEOTIDE SEQUENCE [LARGE SCALE GENOMIC DNA]</scope>
    <source>
        <strain evidence="1 2">GA_2019</strain>
        <tissue evidence="1">Muscle</tissue>
    </source>
</reference>